<gene>
    <name evidence="2" type="ORF">THAOC_07678</name>
</gene>
<comment type="caution">
    <text evidence="2">The sequence shown here is derived from an EMBL/GenBank/DDBJ whole genome shotgun (WGS) entry which is preliminary data.</text>
</comment>
<feature type="compositionally biased region" description="Polar residues" evidence="1">
    <location>
        <begin position="95"/>
        <end position="104"/>
    </location>
</feature>
<keyword evidence="3" id="KW-1185">Reference proteome</keyword>
<name>K0SZQ6_THAOC</name>
<proteinExistence type="predicted"/>
<organism evidence="2 3">
    <name type="scientific">Thalassiosira oceanica</name>
    <name type="common">Marine diatom</name>
    <dbReference type="NCBI Taxonomy" id="159749"/>
    <lineage>
        <taxon>Eukaryota</taxon>
        <taxon>Sar</taxon>
        <taxon>Stramenopiles</taxon>
        <taxon>Ochrophyta</taxon>
        <taxon>Bacillariophyta</taxon>
        <taxon>Coscinodiscophyceae</taxon>
        <taxon>Thalassiosirophycidae</taxon>
        <taxon>Thalassiosirales</taxon>
        <taxon>Thalassiosiraceae</taxon>
        <taxon>Thalassiosira</taxon>
    </lineage>
</organism>
<evidence type="ECO:0000256" key="1">
    <source>
        <dbReference type="SAM" id="MobiDB-lite"/>
    </source>
</evidence>
<feature type="region of interest" description="Disordered" evidence="1">
    <location>
        <begin position="200"/>
        <end position="221"/>
    </location>
</feature>
<evidence type="ECO:0000313" key="2">
    <source>
        <dbReference type="EMBL" id="EJK70925.1"/>
    </source>
</evidence>
<protein>
    <submittedName>
        <fullName evidence="2">Uncharacterized protein</fullName>
    </submittedName>
</protein>
<evidence type="ECO:0000313" key="3">
    <source>
        <dbReference type="Proteomes" id="UP000266841"/>
    </source>
</evidence>
<reference evidence="2 3" key="1">
    <citation type="journal article" date="2012" name="Genome Biol.">
        <title>Genome and low-iron response of an oceanic diatom adapted to chronic iron limitation.</title>
        <authorList>
            <person name="Lommer M."/>
            <person name="Specht M."/>
            <person name="Roy A.S."/>
            <person name="Kraemer L."/>
            <person name="Andreson R."/>
            <person name="Gutowska M.A."/>
            <person name="Wolf J."/>
            <person name="Bergner S.V."/>
            <person name="Schilhabel M.B."/>
            <person name="Klostermeier U.C."/>
            <person name="Beiko R.G."/>
            <person name="Rosenstiel P."/>
            <person name="Hippler M."/>
            <person name="Laroche J."/>
        </authorList>
    </citation>
    <scope>NUCLEOTIDE SEQUENCE [LARGE SCALE GENOMIC DNA]</scope>
    <source>
        <strain evidence="2 3">CCMP1005</strain>
    </source>
</reference>
<dbReference type="EMBL" id="AGNL01007872">
    <property type="protein sequence ID" value="EJK70925.1"/>
    <property type="molecule type" value="Genomic_DNA"/>
</dbReference>
<feature type="region of interest" description="Disordered" evidence="1">
    <location>
        <begin position="65"/>
        <end position="143"/>
    </location>
</feature>
<dbReference type="Proteomes" id="UP000266841">
    <property type="component" value="Unassembled WGS sequence"/>
</dbReference>
<feature type="non-terminal residue" evidence="2">
    <location>
        <position position="1"/>
    </location>
</feature>
<dbReference type="AlphaFoldDB" id="K0SZQ6"/>
<sequence length="258" mass="28214">TAGRRQSLPPECPEADPPVREVVALELPRLRACLLTLSGSLMPSDGHSEFQPAVAAERDLLRGASVGEVRHRPEAERRRGEEEELLRRRGGSNFDLATSIQSEAQAAARRPSNSTAGRTRRRPPSPRARSSSSSSDAQVDATVASWSDSNRTLTFSIDTRRLISIPIATMLHPSKARRTVKDLSHKDITRPAPAACATAALQPRTAQPPRTADSNHINRSRMPTCLYPTTVEEGRQRQSGRYVHVTATYVPLMLSASV</sequence>
<accession>K0SZQ6</accession>
<feature type="compositionally biased region" description="Basic and acidic residues" evidence="1">
    <location>
        <begin position="68"/>
        <end position="87"/>
    </location>
</feature>